<dbReference type="HOGENOM" id="CLU_093674_4_1_11"/>
<keyword evidence="3" id="KW-1185">Reference proteome</keyword>
<gene>
    <name evidence="2" type="ORF">AFR_28180</name>
</gene>
<dbReference type="RefSeq" id="WP_023560234.1">
    <property type="nucleotide sequence ID" value="NC_022657.1"/>
</dbReference>
<reference evidence="2 3" key="1">
    <citation type="journal article" date="2014" name="J. Biotechnol.">
        <title>Complete genome sequence of the actinobacterium Actinoplanes friuliensis HAG 010964, producer of the lipopeptide antibiotic friulimycin.</title>
        <authorList>
            <person name="Ruckert C."/>
            <person name="Szczepanowski R."/>
            <person name="Albersmeier A."/>
            <person name="Goesmann A."/>
            <person name="Fischer N."/>
            <person name="Steinkamper A."/>
            <person name="Puhler A."/>
            <person name="Biener R."/>
            <person name="Schwartz D."/>
            <person name="Kalinowski J."/>
        </authorList>
    </citation>
    <scope>NUCLEOTIDE SEQUENCE [LARGE SCALE GENOMIC DNA]</scope>
    <source>
        <strain evidence="2 3">DSM 7358</strain>
    </source>
</reference>
<sequence length="112" mass="12720">MQHYLSAFRHYADYRGRARRAEYWMFLVFHLLVLAALITLGATVFEEIFSLALVYYLATVIPLTALIARRLHDVGYTGWLQLVSLLPFCFIVVLIFMALPGTPGPNQYGPPA</sequence>
<evidence type="ECO:0000313" key="2">
    <source>
        <dbReference type="EMBL" id="AGZ43897.1"/>
    </source>
</evidence>
<name>U5W4F6_9ACTN</name>
<keyword evidence="1" id="KW-1133">Transmembrane helix</keyword>
<proteinExistence type="predicted"/>
<organism evidence="2 3">
    <name type="scientific">Actinoplanes friuliensis DSM 7358</name>
    <dbReference type="NCBI Taxonomy" id="1246995"/>
    <lineage>
        <taxon>Bacteria</taxon>
        <taxon>Bacillati</taxon>
        <taxon>Actinomycetota</taxon>
        <taxon>Actinomycetes</taxon>
        <taxon>Micromonosporales</taxon>
        <taxon>Micromonosporaceae</taxon>
        <taxon>Actinoplanes</taxon>
    </lineage>
</organism>
<dbReference type="PANTHER" id="PTHR34980:SF2">
    <property type="entry name" value="INNER MEMBRANE PROTEIN YHAH-RELATED"/>
    <property type="match status" value="1"/>
</dbReference>
<dbReference type="InterPro" id="IPR008523">
    <property type="entry name" value="DUF805"/>
</dbReference>
<feature type="transmembrane region" description="Helical" evidence="1">
    <location>
        <begin position="79"/>
        <end position="99"/>
    </location>
</feature>
<protein>
    <recommendedName>
        <fullName evidence="4">Inner membrane protein yhaI</fullName>
    </recommendedName>
</protein>
<dbReference type="eggNOG" id="COG3152">
    <property type="taxonomic scope" value="Bacteria"/>
</dbReference>
<keyword evidence="1" id="KW-0812">Transmembrane</keyword>
<keyword evidence="1" id="KW-0472">Membrane</keyword>
<evidence type="ECO:0000313" key="3">
    <source>
        <dbReference type="Proteomes" id="UP000017746"/>
    </source>
</evidence>
<evidence type="ECO:0000256" key="1">
    <source>
        <dbReference type="SAM" id="Phobius"/>
    </source>
</evidence>
<dbReference type="OrthoDB" id="9812349at2"/>
<evidence type="ECO:0008006" key="4">
    <source>
        <dbReference type="Google" id="ProtNLM"/>
    </source>
</evidence>
<dbReference type="PATRIC" id="fig|1246995.3.peg.5712"/>
<dbReference type="STRING" id="1246995.AFR_28180"/>
<dbReference type="KEGG" id="afs:AFR_28180"/>
<dbReference type="Pfam" id="PF05656">
    <property type="entry name" value="DUF805"/>
    <property type="match status" value="1"/>
</dbReference>
<dbReference type="AlphaFoldDB" id="U5W4F6"/>
<dbReference type="PANTHER" id="PTHR34980">
    <property type="entry name" value="INNER MEMBRANE PROTEIN-RELATED-RELATED"/>
    <property type="match status" value="1"/>
</dbReference>
<dbReference type="GO" id="GO:0005886">
    <property type="term" value="C:plasma membrane"/>
    <property type="evidence" value="ECO:0007669"/>
    <property type="project" value="TreeGrafter"/>
</dbReference>
<dbReference type="EMBL" id="CP006272">
    <property type="protein sequence ID" value="AGZ43897.1"/>
    <property type="molecule type" value="Genomic_DNA"/>
</dbReference>
<accession>U5W4F6</accession>
<dbReference type="Proteomes" id="UP000017746">
    <property type="component" value="Chromosome"/>
</dbReference>
<feature type="transmembrane region" description="Helical" evidence="1">
    <location>
        <begin position="48"/>
        <end position="67"/>
    </location>
</feature>
<feature type="transmembrane region" description="Helical" evidence="1">
    <location>
        <begin position="21"/>
        <end position="42"/>
    </location>
</feature>